<evidence type="ECO:0000259" key="8">
    <source>
        <dbReference type="PROSITE" id="PS50970"/>
    </source>
</evidence>
<dbReference type="PROSITE" id="PS50970">
    <property type="entry name" value="HCY"/>
    <property type="match status" value="1"/>
</dbReference>
<sequence length="331" mass="36895">MESVHVLLLDGGFSNELNKRCSYNVDKESLWTAKALLTDAKAVTETHLEYLKAGADIIETATYQATTRGLQESLGLSPIECEELIANSVKLAENAVAQYKALQDDNFFSRQDKVKPEKLPIIAGSVGPFGVYLHDGSEYSGKYMDKVTEADIIDMHSKRLEVLINSNVDILAIETMPSLAEVEMILRFLQSRNVNVKVWISFNLQENDPSRTAYGDYVTDAFQTVSKYSNVFGFGTNCVNPKNVSTFLKLVSQAKAEAKSDIRLIVYPNVGQTWISGKGWSEEEVPSIESYAKEWLELGANIIGGCCQVGPEEIRKLRDIVDDWNNSRNKT</sequence>
<dbReference type="InterPro" id="IPR017226">
    <property type="entry name" value="BHMT-like"/>
</dbReference>
<evidence type="ECO:0000313" key="9">
    <source>
        <dbReference type="EMBL" id="ODM90189.1"/>
    </source>
</evidence>
<proteinExistence type="predicted"/>
<dbReference type="GO" id="GO:0008270">
    <property type="term" value="F:zinc ion binding"/>
    <property type="evidence" value="ECO:0007669"/>
    <property type="project" value="InterPro"/>
</dbReference>
<dbReference type="GO" id="GO:0033528">
    <property type="term" value="P:S-methylmethionine cycle"/>
    <property type="evidence" value="ECO:0007669"/>
    <property type="project" value="TreeGrafter"/>
</dbReference>
<dbReference type="Proteomes" id="UP000094527">
    <property type="component" value="Unassembled WGS sequence"/>
</dbReference>
<dbReference type="InterPro" id="IPR036589">
    <property type="entry name" value="HCY_dom_sf"/>
</dbReference>
<dbReference type="InterPro" id="IPR003726">
    <property type="entry name" value="HCY_dom"/>
</dbReference>
<name>A0A1D2MB86_ORCCI</name>
<dbReference type="PANTHER" id="PTHR46015">
    <property type="entry name" value="ZGC:172121"/>
    <property type="match status" value="1"/>
</dbReference>
<feature type="domain" description="Hcy-binding" evidence="8">
    <location>
        <begin position="1"/>
        <end position="321"/>
    </location>
</feature>
<gene>
    <name evidence="9" type="ORF">Ocin01_16495</name>
</gene>
<keyword evidence="2 7" id="KW-0808">Transferase</keyword>
<dbReference type="PIRSF" id="PIRSF037505">
    <property type="entry name" value="Betaine_HMT"/>
    <property type="match status" value="1"/>
</dbReference>
<protein>
    <submittedName>
        <fullName evidence="9">Homocysteine S-methyltransferase 1</fullName>
    </submittedName>
</protein>
<evidence type="ECO:0000256" key="5">
    <source>
        <dbReference type="ARBA" id="ARBA00034478"/>
    </source>
</evidence>
<organism evidence="9 10">
    <name type="scientific">Orchesella cincta</name>
    <name type="common">Springtail</name>
    <name type="synonym">Podura cincta</name>
    <dbReference type="NCBI Taxonomy" id="48709"/>
    <lineage>
        <taxon>Eukaryota</taxon>
        <taxon>Metazoa</taxon>
        <taxon>Ecdysozoa</taxon>
        <taxon>Arthropoda</taxon>
        <taxon>Hexapoda</taxon>
        <taxon>Collembola</taxon>
        <taxon>Entomobryomorpha</taxon>
        <taxon>Entomobryoidea</taxon>
        <taxon>Orchesellidae</taxon>
        <taxon>Orchesellinae</taxon>
        <taxon>Orchesella</taxon>
    </lineage>
</organism>
<dbReference type="AlphaFoldDB" id="A0A1D2MB86"/>
<keyword evidence="4 6" id="KW-0862">Zinc</keyword>
<dbReference type="OrthoDB" id="28186at2759"/>
<comment type="caution">
    <text evidence="9">The sequence shown here is derived from an EMBL/GenBank/DDBJ whole genome shotgun (WGS) entry which is preliminary data.</text>
</comment>
<dbReference type="OMA" id="CCKIFAE"/>
<comment type="pathway">
    <text evidence="5">Amino-acid biosynthesis; L-methionine biosynthesis via de novo pathway.</text>
</comment>
<evidence type="ECO:0000313" key="10">
    <source>
        <dbReference type="Proteomes" id="UP000094527"/>
    </source>
</evidence>
<dbReference type="GO" id="GO:0032259">
    <property type="term" value="P:methylation"/>
    <property type="evidence" value="ECO:0007669"/>
    <property type="project" value="UniProtKB-KW"/>
</dbReference>
<dbReference type="InterPro" id="IPR051486">
    <property type="entry name" value="Hcy_S-methyltransferase"/>
</dbReference>
<dbReference type="Pfam" id="PF02574">
    <property type="entry name" value="S-methyl_trans"/>
    <property type="match status" value="1"/>
</dbReference>
<dbReference type="GO" id="GO:0008898">
    <property type="term" value="F:S-adenosylmethionine-homocysteine S-methyltransferase activity"/>
    <property type="evidence" value="ECO:0007669"/>
    <property type="project" value="TreeGrafter"/>
</dbReference>
<evidence type="ECO:0000256" key="4">
    <source>
        <dbReference type="ARBA" id="ARBA00022833"/>
    </source>
</evidence>
<comment type="cofactor">
    <cofactor evidence="6">
        <name>Zn(2+)</name>
        <dbReference type="ChEBI" id="CHEBI:29105"/>
    </cofactor>
    <text evidence="6">Binds 1 zinc ion per subunit.</text>
</comment>
<reference evidence="9 10" key="1">
    <citation type="journal article" date="2016" name="Genome Biol. Evol.">
        <title>Gene Family Evolution Reflects Adaptation to Soil Environmental Stressors in the Genome of the Collembolan Orchesella cincta.</title>
        <authorList>
            <person name="Faddeeva-Vakhrusheva A."/>
            <person name="Derks M.F."/>
            <person name="Anvar S.Y."/>
            <person name="Agamennone V."/>
            <person name="Suring W."/>
            <person name="Smit S."/>
            <person name="van Straalen N.M."/>
            <person name="Roelofs D."/>
        </authorList>
    </citation>
    <scope>NUCLEOTIDE SEQUENCE [LARGE SCALE GENOMIC DNA]</scope>
    <source>
        <tissue evidence="9">Mixed pool</tissue>
    </source>
</reference>
<dbReference type="PANTHER" id="PTHR46015:SF1">
    <property type="entry name" value="HOMOCYSTEINE S-METHYLTRANSFERASE-LIKE ISOFORM 1"/>
    <property type="match status" value="1"/>
</dbReference>
<evidence type="ECO:0000256" key="2">
    <source>
        <dbReference type="ARBA" id="ARBA00022679"/>
    </source>
</evidence>
<dbReference type="EMBL" id="LJIJ01002124">
    <property type="protein sequence ID" value="ODM90189.1"/>
    <property type="molecule type" value="Genomic_DNA"/>
</dbReference>
<keyword evidence="10" id="KW-1185">Reference proteome</keyword>
<dbReference type="STRING" id="48709.A0A1D2MB86"/>
<feature type="binding site" evidence="6 7">
    <location>
        <position position="307"/>
    </location>
    <ligand>
        <name>Zn(2+)</name>
        <dbReference type="ChEBI" id="CHEBI:29105"/>
    </ligand>
</feature>
<dbReference type="GO" id="GO:0009086">
    <property type="term" value="P:methionine biosynthetic process"/>
    <property type="evidence" value="ECO:0007669"/>
    <property type="project" value="InterPro"/>
</dbReference>
<evidence type="ECO:0000256" key="7">
    <source>
        <dbReference type="PROSITE-ProRule" id="PRU00333"/>
    </source>
</evidence>
<evidence type="ECO:0000256" key="6">
    <source>
        <dbReference type="PIRSR" id="PIRSR037505-2"/>
    </source>
</evidence>
<dbReference type="NCBIfam" id="NF007020">
    <property type="entry name" value="PRK09485.1"/>
    <property type="match status" value="1"/>
</dbReference>
<dbReference type="SUPFAM" id="SSF82282">
    <property type="entry name" value="Homocysteine S-methyltransferase"/>
    <property type="match status" value="1"/>
</dbReference>
<keyword evidence="3 6" id="KW-0479">Metal-binding</keyword>
<dbReference type="UniPathway" id="UPA00051">
    <property type="reaction ID" value="UER00083"/>
</dbReference>
<feature type="binding site" evidence="6 7">
    <location>
        <position position="238"/>
    </location>
    <ligand>
        <name>Zn(2+)</name>
        <dbReference type="ChEBI" id="CHEBI:29105"/>
    </ligand>
</feature>
<feature type="binding site" evidence="6 7">
    <location>
        <position position="306"/>
    </location>
    <ligand>
        <name>Zn(2+)</name>
        <dbReference type="ChEBI" id="CHEBI:29105"/>
    </ligand>
</feature>
<dbReference type="Gene3D" id="3.20.20.330">
    <property type="entry name" value="Homocysteine-binding-like domain"/>
    <property type="match status" value="1"/>
</dbReference>
<evidence type="ECO:0000256" key="3">
    <source>
        <dbReference type="ARBA" id="ARBA00022723"/>
    </source>
</evidence>
<evidence type="ECO:0000256" key="1">
    <source>
        <dbReference type="ARBA" id="ARBA00022603"/>
    </source>
</evidence>
<accession>A0A1D2MB86</accession>
<keyword evidence="1 7" id="KW-0489">Methyltransferase</keyword>